<dbReference type="AlphaFoldDB" id="I7GMS9"/>
<proteinExistence type="evidence at transcript level"/>
<reference evidence="2" key="1">
    <citation type="journal article" date="2007" name="PLoS Biol.">
        <title>Rate of evolution in brain-expressed genes in humans and other primates.</title>
        <authorList>
            <person name="Wang H.-Y."/>
            <person name="Chien H.-C."/>
            <person name="Osada N."/>
            <person name="Hashimoto K."/>
            <person name="Sugano S."/>
            <person name="Gojobori T."/>
            <person name="Chou C.-K."/>
            <person name="Tsai S.-F."/>
            <person name="Wu C.-I."/>
            <person name="Shen C.-K.J."/>
        </authorList>
    </citation>
    <scope>NUCLEOTIDE SEQUENCE</scope>
</reference>
<keyword evidence="1" id="KW-0812">Transmembrane</keyword>
<name>I7GMS9_MACFA</name>
<dbReference type="EMBL" id="AB172453">
    <property type="protein sequence ID" value="BAE89515.1"/>
    <property type="molecule type" value="mRNA"/>
</dbReference>
<feature type="transmembrane region" description="Helical" evidence="1">
    <location>
        <begin position="12"/>
        <end position="33"/>
    </location>
</feature>
<accession>I7GMS9</accession>
<evidence type="ECO:0000313" key="2">
    <source>
        <dbReference type="EMBL" id="BAE89515.1"/>
    </source>
</evidence>
<keyword evidence="1" id="KW-1133">Transmembrane helix</keyword>
<protein>
    <submittedName>
        <fullName evidence="2">Macaca fascicularis brain cDNA clone: QflA-18183, similar to human reversion-inducing-cysteine-rich protein with kazalmotifs (RECK), mRNA, RefSeq: NM_021111.1</fullName>
    </submittedName>
</protein>
<sequence length="51" mass="6043">MLGLEHLTQLAYFFIFFSLFHHGFTLSVFLYPFSAPKMNVTPTMSYYLFLI</sequence>
<keyword evidence="1" id="KW-0472">Membrane</keyword>
<evidence type="ECO:0000256" key="1">
    <source>
        <dbReference type="SAM" id="Phobius"/>
    </source>
</evidence>
<organism evidence="2">
    <name type="scientific">Macaca fascicularis</name>
    <name type="common">Crab-eating macaque</name>
    <name type="synonym">Cynomolgus monkey</name>
    <dbReference type="NCBI Taxonomy" id="9541"/>
    <lineage>
        <taxon>Eukaryota</taxon>
        <taxon>Metazoa</taxon>
        <taxon>Chordata</taxon>
        <taxon>Craniata</taxon>
        <taxon>Vertebrata</taxon>
        <taxon>Euteleostomi</taxon>
        <taxon>Mammalia</taxon>
        <taxon>Eutheria</taxon>
        <taxon>Euarchontoglires</taxon>
        <taxon>Primates</taxon>
        <taxon>Haplorrhini</taxon>
        <taxon>Catarrhini</taxon>
        <taxon>Cercopithecidae</taxon>
        <taxon>Cercopithecinae</taxon>
        <taxon>Macaca</taxon>
    </lineage>
</organism>